<evidence type="ECO:0000313" key="1">
    <source>
        <dbReference type="EMBL" id="KAH7261067.1"/>
    </source>
</evidence>
<dbReference type="AlphaFoldDB" id="A0A9P9HQR2"/>
<keyword evidence="2" id="KW-1185">Reference proteome</keyword>
<sequence length="111" mass="12130">MGLDVSELALGLGLTWGAWLLGWDGKLTRGSRAMLRRARDGDGNRLDRLNVGKFSPDFHRVCLEASLLVHGLISETWLACSFSVHYRECSASLQRNLSVSSPLSVVGFPNG</sequence>
<name>A0A9P9HQR2_FUSRE</name>
<dbReference type="Proteomes" id="UP000720189">
    <property type="component" value="Unassembled WGS sequence"/>
</dbReference>
<proteinExistence type="predicted"/>
<organism evidence="1 2">
    <name type="scientific">Fusarium redolens</name>
    <dbReference type="NCBI Taxonomy" id="48865"/>
    <lineage>
        <taxon>Eukaryota</taxon>
        <taxon>Fungi</taxon>
        <taxon>Dikarya</taxon>
        <taxon>Ascomycota</taxon>
        <taxon>Pezizomycotina</taxon>
        <taxon>Sordariomycetes</taxon>
        <taxon>Hypocreomycetidae</taxon>
        <taxon>Hypocreales</taxon>
        <taxon>Nectriaceae</taxon>
        <taxon>Fusarium</taxon>
        <taxon>Fusarium redolens species complex</taxon>
    </lineage>
</organism>
<evidence type="ECO:0000313" key="2">
    <source>
        <dbReference type="Proteomes" id="UP000720189"/>
    </source>
</evidence>
<protein>
    <submittedName>
        <fullName evidence="1">Uncharacterized protein</fullName>
    </submittedName>
</protein>
<accession>A0A9P9HQR2</accession>
<reference evidence="1" key="1">
    <citation type="journal article" date="2021" name="Nat. Commun.">
        <title>Genetic determinants of endophytism in the Arabidopsis root mycobiome.</title>
        <authorList>
            <person name="Mesny F."/>
            <person name="Miyauchi S."/>
            <person name="Thiergart T."/>
            <person name="Pickel B."/>
            <person name="Atanasova L."/>
            <person name="Karlsson M."/>
            <person name="Huettel B."/>
            <person name="Barry K.W."/>
            <person name="Haridas S."/>
            <person name="Chen C."/>
            <person name="Bauer D."/>
            <person name="Andreopoulos W."/>
            <person name="Pangilinan J."/>
            <person name="LaButti K."/>
            <person name="Riley R."/>
            <person name="Lipzen A."/>
            <person name="Clum A."/>
            <person name="Drula E."/>
            <person name="Henrissat B."/>
            <person name="Kohler A."/>
            <person name="Grigoriev I.V."/>
            <person name="Martin F.M."/>
            <person name="Hacquard S."/>
        </authorList>
    </citation>
    <scope>NUCLEOTIDE SEQUENCE</scope>
    <source>
        <strain evidence="1">MPI-CAGE-AT-0023</strain>
    </source>
</reference>
<dbReference type="GeneID" id="70219731"/>
<dbReference type="RefSeq" id="XP_046052944.1">
    <property type="nucleotide sequence ID" value="XM_046189777.1"/>
</dbReference>
<gene>
    <name evidence="1" type="ORF">BKA55DRAFT_536074</name>
</gene>
<dbReference type="EMBL" id="JAGMUX010000004">
    <property type="protein sequence ID" value="KAH7261067.1"/>
    <property type="molecule type" value="Genomic_DNA"/>
</dbReference>
<comment type="caution">
    <text evidence="1">The sequence shown here is derived from an EMBL/GenBank/DDBJ whole genome shotgun (WGS) entry which is preliminary data.</text>
</comment>